<dbReference type="InterPro" id="IPR051057">
    <property type="entry name" value="PI-PLC_domain"/>
</dbReference>
<dbReference type="PANTHER" id="PTHR13593:SF113">
    <property type="entry name" value="SI:DKEY-266F7.9"/>
    <property type="match status" value="1"/>
</dbReference>
<dbReference type="PROSITE" id="PS50007">
    <property type="entry name" value="PIPLC_X_DOMAIN"/>
    <property type="match status" value="1"/>
</dbReference>
<organism evidence="1 2">
    <name type="scientific">Syncephalis pseudoplumigaleata</name>
    <dbReference type="NCBI Taxonomy" id="1712513"/>
    <lineage>
        <taxon>Eukaryota</taxon>
        <taxon>Fungi</taxon>
        <taxon>Fungi incertae sedis</taxon>
        <taxon>Zoopagomycota</taxon>
        <taxon>Zoopagomycotina</taxon>
        <taxon>Zoopagomycetes</taxon>
        <taxon>Zoopagales</taxon>
        <taxon>Piptocephalidaceae</taxon>
        <taxon>Syncephalis</taxon>
    </lineage>
</organism>
<evidence type="ECO:0000313" key="2">
    <source>
        <dbReference type="Proteomes" id="UP000278143"/>
    </source>
</evidence>
<accession>A0A4P9YVR8</accession>
<dbReference type="Pfam" id="PF26146">
    <property type="entry name" value="PI-PLC_X"/>
    <property type="match status" value="1"/>
</dbReference>
<dbReference type="PANTHER" id="PTHR13593">
    <property type="match status" value="1"/>
</dbReference>
<reference evidence="2" key="1">
    <citation type="journal article" date="2018" name="Nat. Microbiol.">
        <title>Leveraging single-cell genomics to expand the fungal tree of life.</title>
        <authorList>
            <person name="Ahrendt S.R."/>
            <person name="Quandt C.A."/>
            <person name="Ciobanu D."/>
            <person name="Clum A."/>
            <person name="Salamov A."/>
            <person name="Andreopoulos B."/>
            <person name="Cheng J.F."/>
            <person name="Woyke T."/>
            <person name="Pelin A."/>
            <person name="Henrissat B."/>
            <person name="Reynolds N.K."/>
            <person name="Benny G.L."/>
            <person name="Smith M.E."/>
            <person name="James T.Y."/>
            <person name="Grigoriev I.V."/>
        </authorList>
    </citation>
    <scope>NUCLEOTIDE SEQUENCE [LARGE SCALE GENOMIC DNA]</scope>
    <source>
        <strain evidence="2">Benny S71-1</strain>
    </source>
</reference>
<dbReference type="InterPro" id="IPR017946">
    <property type="entry name" value="PLC-like_Pdiesterase_TIM-brl"/>
</dbReference>
<dbReference type="EMBL" id="KZ990410">
    <property type="protein sequence ID" value="RKP24163.1"/>
    <property type="molecule type" value="Genomic_DNA"/>
</dbReference>
<dbReference type="GO" id="GO:0008081">
    <property type="term" value="F:phosphoric diester hydrolase activity"/>
    <property type="evidence" value="ECO:0007669"/>
    <property type="project" value="InterPro"/>
</dbReference>
<dbReference type="OrthoDB" id="7984201at2759"/>
<gene>
    <name evidence="1" type="ORF">SYNPS1DRAFT_23749</name>
</gene>
<sequence>MCTKPMSVCTNGLPSLCKNIPGWMRRCLWENQPGHDIGRQLEDGIRAFDIDTCVTADKRVVTCHGKGPSRALGAPLDEHLRQIRAFLRRNPREVITLEYNDYDGDIVVNGLAIKQAVERYLGGMLHAHGGPGRPWPTLGEMLSKGKQVVVFFGEQIRHLPLSKPPAWGHYRYAYYDSTWNYTNIAHDSEGVIKAMYNYVASNKAKPNVWQCLDFEYSPSIRSIMANMAQLEQPAVCLKRLAREIAPGLEAIAATYSARFERIHRVRVDYYYNRKEQLLNVVERLNARNLRIVDAINRGRSNHRRNTS</sequence>
<dbReference type="Gene3D" id="3.20.20.190">
    <property type="entry name" value="Phosphatidylinositol (PI) phosphodiesterase"/>
    <property type="match status" value="1"/>
</dbReference>
<dbReference type="SUPFAM" id="SSF51695">
    <property type="entry name" value="PLC-like phosphodiesterases"/>
    <property type="match status" value="1"/>
</dbReference>
<dbReference type="Proteomes" id="UP000278143">
    <property type="component" value="Unassembled WGS sequence"/>
</dbReference>
<proteinExistence type="predicted"/>
<dbReference type="CDD" id="cd08557">
    <property type="entry name" value="PI-PLCc_bacteria_like"/>
    <property type="match status" value="1"/>
</dbReference>
<protein>
    <submittedName>
        <fullName evidence="1">PLC-like phosphodiesterase</fullName>
    </submittedName>
</protein>
<name>A0A4P9YVR8_9FUNG</name>
<evidence type="ECO:0000313" key="1">
    <source>
        <dbReference type="EMBL" id="RKP24163.1"/>
    </source>
</evidence>
<dbReference type="GO" id="GO:0006629">
    <property type="term" value="P:lipid metabolic process"/>
    <property type="evidence" value="ECO:0007669"/>
    <property type="project" value="InterPro"/>
</dbReference>
<dbReference type="AlphaFoldDB" id="A0A4P9YVR8"/>
<keyword evidence="2" id="KW-1185">Reference proteome</keyword>